<dbReference type="Proteomes" id="UP000606396">
    <property type="component" value="Unassembled WGS sequence"/>
</dbReference>
<dbReference type="RefSeq" id="WP_190950073.1">
    <property type="nucleotide sequence ID" value="NZ_JACJTC010000010.1"/>
</dbReference>
<evidence type="ECO:0000313" key="2">
    <source>
        <dbReference type="Proteomes" id="UP000606396"/>
    </source>
</evidence>
<keyword evidence="2" id="KW-1185">Reference proteome</keyword>
<dbReference type="EMBL" id="JACJTC010000010">
    <property type="protein sequence ID" value="MBD2612583.1"/>
    <property type="molecule type" value="Genomic_DNA"/>
</dbReference>
<protein>
    <submittedName>
        <fullName evidence="1">Uncharacterized protein</fullName>
    </submittedName>
</protein>
<gene>
    <name evidence="1" type="ORF">H6G94_15080</name>
</gene>
<sequence length="244" mass="28311">MELNGKQPESNPAKDIFLSHYWTDDRRTIHLWLYEEAPSLAELYESAVRLMFEIRIPGRVRLVSHCVREICNQLVFVKVGKKSGGRLNYVERISQLTTLWKRKGFSIDGILPESGINSQASFPSSPDITIPRDLFFEITNIIKEHEETSFKIDERVQLFFVECVPENQLYQNSLLPLVNQWKNLTNWFVGKAHENGTVDADYNEERLVYHFQLFEQVLSTLAQSFYNTTDEIDDILEEANSSTA</sequence>
<comment type="caution">
    <text evidence="1">The sequence shown here is derived from an EMBL/GenBank/DDBJ whole genome shotgun (WGS) entry which is preliminary data.</text>
</comment>
<name>A0ABR8HBU7_NOSPU</name>
<accession>A0ABR8HBU7</accession>
<proteinExistence type="predicted"/>
<organism evidence="1 2">
    <name type="scientific">Nostoc punctiforme FACHB-252</name>
    <dbReference type="NCBI Taxonomy" id="1357509"/>
    <lineage>
        <taxon>Bacteria</taxon>
        <taxon>Bacillati</taxon>
        <taxon>Cyanobacteriota</taxon>
        <taxon>Cyanophyceae</taxon>
        <taxon>Nostocales</taxon>
        <taxon>Nostocaceae</taxon>
        <taxon>Nostoc</taxon>
    </lineage>
</organism>
<reference evidence="1 2" key="1">
    <citation type="journal article" date="2020" name="ISME J.">
        <title>Comparative genomics reveals insights into cyanobacterial evolution and habitat adaptation.</title>
        <authorList>
            <person name="Chen M.Y."/>
            <person name="Teng W.K."/>
            <person name="Zhao L."/>
            <person name="Hu C.X."/>
            <person name="Zhou Y.K."/>
            <person name="Han B.P."/>
            <person name="Song L.R."/>
            <person name="Shu W.S."/>
        </authorList>
    </citation>
    <scope>NUCLEOTIDE SEQUENCE [LARGE SCALE GENOMIC DNA]</scope>
    <source>
        <strain evidence="1 2">FACHB-252</strain>
    </source>
</reference>
<evidence type="ECO:0000313" key="1">
    <source>
        <dbReference type="EMBL" id="MBD2612583.1"/>
    </source>
</evidence>